<protein>
    <submittedName>
        <fullName evidence="4">Uncharacterized protein</fullName>
    </submittedName>
</protein>
<accession>A0A6S9A7Q5</accession>
<dbReference type="PANTHER" id="PTHR24153">
    <property type="entry name" value="ESPIN"/>
    <property type="match status" value="1"/>
</dbReference>
<dbReference type="SUPFAM" id="SSF48403">
    <property type="entry name" value="Ankyrin repeat"/>
    <property type="match status" value="1"/>
</dbReference>
<dbReference type="AlphaFoldDB" id="A0A6S9A7Q5"/>
<keyword evidence="1" id="KW-0677">Repeat</keyword>
<evidence type="ECO:0000256" key="3">
    <source>
        <dbReference type="PROSITE-ProRule" id="PRU00023"/>
    </source>
</evidence>
<feature type="repeat" description="ANK" evidence="3">
    <location>
        <begin position="146"/>
        <end position="179"/>
    </location>
</feature>
<dbReference type="GO" id="GO:0051015">
    <property type="term" value="F:actin filament binding"/>
    <property type="evidence" value="ECO:0007669"/>
    <property type="project" value="TreeGrafter"/>
</dbReference>
<evidence type="ECO:0000256" key="2">
    <source>
        <dbReference type="ARBA" id="ARBA00023043"/>
    </source>
</evidence>
<dbReference type="InterPro" id="IPR002110">
    <property type="entry name" value="Ankyrin_rpt"/>
</dbReference>
<gene>
    <name evidence="4" type="ORF">DBRI00130_LOCUS992</name>
</gene>
<organism evidence="4">
    <name type="scientific">Ditylum brightwellii</name>
    <dbReference type="NCBI Taxonomy" id="49249"/>
    <lineage>
        <taxon>Eukaryota</taxon>
        <taxon>Sar</taxon>
        <taxon>Stramenopiles</taxon>
        <taxon>Ochrophyta</taxon>
        <taxon>Bacillariophyta</taxon>
        <taxon>Mediophyceae</taxon>
        <taxon>Lithodesmiophycidae</taxon>
        <taxon>Lithodesmiales</taxon>
        <taxon>Lithodesmiaceae</taxon>
        <taxon>Ditylum</taxon>
    </lineage>
</organism>
<reference evidence="4" key="1">
    <citation type="submission" date="2021-01" db="EMBL/GenBank/DDBJ databases">
        <authorList>
            <person name="Corre E."/>
            <person name="Pelletier E."/>
            <person name="Niang G."/>
            <person name="Scheremetjew M."/>
            <person name="Finn R."/>
            <person name="Kale V."/>
            <person name="Holt S."/>
            <person name="Cochrane G."/>
            <person name="Meng A."/>
            <person name="Brown T."/>
            <person name="Cohen L."/>
        </authorList>
    </citation>
    <scope>NUCLEOTIDE SEQUENCE</scope>
    <source>
        <strain evidence="4">GSO104</strain>
    </source>
</reference>
<dbReference type="GO" id="GO:0005737">
    <property type="term" value="C:cytoplasm"/>
    <property type="evidence" value="ECO:0007669"/>
    <property type="project" value="TreeGrafter"/>
</dbReference>
<keyword evidence="2 3" id="KW-0040">ANK repeat</keyword>
<sequence>MVPTNRNELSTLIDLQRLSQQHRNWEAISARLESHPHEASIKHRLGYSPLEVALRCEQTPPTVIRSFLRAYPSALLRGRKGWTPLFTACSYNQSIHTIQILLDAHPPAASQRTDQGRIPLHVTRNIEVVDLLLRAFPGGVSAQDYRGKTPLHYAASRGGSPDVIRSLIAENFDEGIEGPFAWDEDGRTPLDILYSKIVNAGYEEDYLCPPQTRLWESLTLLVRATVNQSNHPHLSDEPFRMLHAAVEIGCPPMVVWHALKIYPEQLRERDSIGRVPLSIVASMVTNDSTSEVIRMLTDTKCGYPQAACMANNEGRLPLHLISETRAQFHEGIQHIFHGAPHAIETRDAKTGLFPFALAAVGENGCLDSVFCLLREAPAVLLNFAHR</sequence>
<proteinExistence type="predicted"/>
<dbReference type="PROSITE" id="PS50297">
    <property type="entry name" value="ANK_REP_REGION"/>
    <property type="match status" value="1"/>
</dbReference>
<dbReference type="InterPro" id="IPR052420">
    <property type="entry name" value="Espin/Espin-like"/>
</dbReference>
<dbReference type="InterPro" id="IPR036770">
    <property type="entry name" value="Ankyrin_rpt-contain_sf"/>
</dbReference>
<dbReference type="SMART" id="SM00248">
    <property type="entry name" value="ANK"/>
    <property type="match status" value="3"/>
</dbReference>
<dbReference type="Pfam" id="PF12796">
    <property type="entry name" value="Ank_2"/>
    <property type="match status" value="1"/>
</dbReference>
<dbReference type="PROSITE" id="PS50088">
    <property type="entry name" value="ANK_REPEAT"/>
    <property type="match status" value="1"/>
</dbReference>
<evidence type="ECO:0000313" key="4">
    <source>
        <dbReference type="EMBL" id="CAE4579801.1"/>
    </source>
</evidence>
<dbReference type="EMBL" id="HBNS01001247">
    <property type="protein sequence ID" value="CAE4579801.1"/>
    <property type="molecule type" value="Transcribed_RNA"/>
</dbReference>
<dbReference type="PANTHER" id="PTHR24153:SF8">
    <property type="entry name" value="FORKED, ISOFORM F"/>
    <property type="match status" value="1"/>
</dbReference>
<dbReference type="GO" id="GO:0051017">
    <property type="term" value="P:actin filament bundle assembly"/>
    <property type="evidence" value="ECO:0007669"/>
    <property type="project" value="TreeGrafter"/>
</dbReference>
<evidence type="ECO:0000256" key="1">
    <source>
        <dbReference type="ARBA" id="ARBA00022737"/>
    </source>
</evidence>
<name>A0A6S9A7Q5_9STRA</name>
<dbReference type="Gene3D" id="1.25.40.20">
    <property type="entry name" value="Ankyrin repeat-containing domain"/>
    <property type="match status" value="2"/>
</dbReference>